<organism evidence="3 4">
    <name type="scientific">Chitinophaga niabensis</name>
    <dbReference type="NCBI Taxonomy" id="536979"/>
    <lineage>
        <taxon>Bacteria</taxon>
        <taxon>Pseudomonadati</taxon>
        <taxon>Bacteroidota</taxon>
        <taxon>Chitinophagia</taxon>
        <taxon>Chitinophagales</taxon>
        <taxon>Chitinophagaceae</taxon>
        <taxon>Chitinophaga</taxon>
    </lineage>
</organism>
<dbReference type="EMBL" id="FSRA01000002">
    <property type="protein sequence ID" value="SIO44730.1"/>
    <property type="molecule type" value="Genomic_DNA"/>
</dbReference>
<proteinExistence type="predicted"/>
<dbReference type="STRING" id="536979.SAMN04488055_4109"/>
<reference evidence="3 4" key="1">
    <citation type="submission" date="2016-11" db="EMBL/GenBank/DDBJ databases">
        <authorList>
            <person name="Jaros S."/>
            <person name="Januszkiewicz K."/>
            <person name="Wedrychowicz H."/>
        </authorList>
    </citation>
    <scope>NUCLEOTIDE SEQUENCE [LARGE SCALE GENOMIC DNA]</scope>
    <source>
        <strain evidence="3 4">DSM 24787</strain>
    </source>
</reference>
<evidence type="ECO:0000313" key="4">
    <source>
        <dbReference type="Proteomes" id="UP000185003"/>
    </source>
</evidence>
<evidence type="ECO:0000259" key="2">
    <source>
        <dbReference type="Pfam" id="PF13568"/>
    </source>
</evidence>
<dbReference type="InterPro" id="IPR025665">
    <property type="entry name" value="Beta-barrel_OMP_2"/>
</dbReference>
<feature type="domain" description="Outer membrane protein beta-barrel" evidence="2">
    <location>
        <begin position="21"/>
        <end position="200"/>
    </location>
</feature>
<dbReference type="InterPro" id="IPR011250">
    <property type="entry name" value="OMP/PagP_B-barrel"/>
</dbReference>
<evidence type="ECO:0000256" key="1">
    <source>
        <dbReference type="SAM" id="SignalP"/>
    </source>
</evidence>
<feature type="chain" id="PRO_5009936792" evidence="1">
    <location>
        <begin position="21"/>
        <end position="235"/>
    </location>
</feature>
<dbReference type="SUPFAM" id="SSF56925">
    <property type="entry name" value="OMPA-like"/>
    <property type="match status" value="1"/>
</dbReference>
<protein>
    <submittedName>
        <fullName evidence="3">Outer membrane protein beta-barrel domain-containing protein</fullName>
    </submittedName>
</protein>
<sequence length="235" mass="24941">MTKKIVLSCMAIGLSVAAMAQARVGIKGGYNLANITTGSGGNVEENKFKSSFNVGVIADFPLSPVLSLQPGVFYTGKGSKLERGNPGDVTYFKTSTNPQYIEIPVNLVGKIPIGEDTRLFIGAGPYAAFGVAGKNKYALGPVSGESKIKWDDDTPFDNTDPNQGYDKYKRFDYGGNLLAGVEVGNFLISAQYGLGFAKILSGADDSRDDKSKNRVWSFSVGYLFGGSGSGKNKAE</sequence>
<evidence type="ECO:0000313" key="3">
    <source>
        <dbReference type="EMBL" id="SIO44730.1"/>
    </source>
</evidence>
<keyword evidence="4" id="KW-1185">Reference proteome</keyword>
<name>A0A1N6JKC1_9BACT</name>
<dbReference type="OrthoDB" id="1150878at2"/>
<gene>
    <name evidence="3" type="ORF">SAMN04488055_4109</name>
</gene>
<accession>A0A1N6JKC1</accession>
<keyword evidence="1" id="KW-0732">Signal</keyword>
<dbReference type="Proteomes" id="UP000185003">
    <property type="component" value="Unassembled WGS sequence"/>
</dbReference>
<feature type="signal peptide" evidence="1">
    <location>
        <begin position="1"/>
        <end position="20"/>
    </location>
</feature>
<dbReference type="RefSeq" id="WP_074241482.1">
    <property type="nucleotide sequence ID" value="NZ_FSRA01000002.1"/>
</dbReference>
<dbReference type="Pfam" id="PF13568">
    <property type="entry name" value="OMP_b-brl_2"/>
    <property type="match status" value="1"/>
</dbReference>
<dbReference type="AlphaFoldDB" id="A0A1N6JKC1"/>